<name>A0A235BVN0_UNCW3</name>
<dbReference type="AlphaFoldDB" id="A0A235BVN0"/>
<proteinExistence type="predicted"/>
<dbReference type="GO" id="GO:0006518">
    <property type="term" value="P:peptide metabolic process"/>
    <property type="evidence" value="ECO:0007669"/>
    <property type="project" value="TreeGrafter"/>
</dbReference>
<reference evidence="2 3" key="1">
    <citation type="submission" date="2017-07" db="EMBL/GenBank/DDBJ databases">
        <title>Recovery of genomes from metagenomes via a dereplication, aggregation, and scoring strategy.</title>
        <authorList>
            <person name="Sieber C.M."/>
            <person name="Probst A.J."/>
            <person name="Sharrar A."/>
            <person name="Thomas B.C."/>
            <person name="Hess M."/>
            <person name="Tringe S.G."/>
            <person name="Banfield J.F."/>
        </authorList>
    </citation>
    <scope>NUCLEOTIDE SEQUENCE [LARGE SCALE GENOMIC DNA]</scope>
    <source>
        <strain evidence="2">JGI_Cruoil_03_51_56</strain>
    </source>
</reference>
<feature type="domain" description="FlgD/Vpr Ig-like" evidence="1">
    <location>
        <begin position="585"/>
        <end position="640"/>
    </location>
</feature>
<dbReference type="Proteomes" id="UP000215559">
    <property type="component" value="Unassembled WGS sequence"/>
</dbReference>
<comment type="caution">
    <text evidence="2">The sequence shown here is derived from an EMBL/GenBank/DDBJ whole genome shotgun (WGS) entry which is preliminary data.</text>
</comment>
<sequence>MRKLLVLIAGLVAIVSLQAEVLTGISGRVIDARNQMPIIGAQIMACGPNGQGMARSDSAGFYQISWLREGVYIVHAHAQGYRPATYPDSVVVVRGQVTPNINFALEPDSGRPGGISGMVTNAQNQAPIPNALIVAHGPGHGEAHSGPRGDYLMQNLPPGVYAVGASAQGFHPSAWDTVVVQAGQVTPNVDFALEPCGGQTGGISGRVIDARTRNQRPIIGARIMARSPNGQGVAHSSQNGCYLISKLPDGIYVVTASARGYRPATYPDSVVVVRGQVTPNINFALVPCGGQTGGISGIVTDARTSEPIFGALVVACGPSQGRGNSGRQGIYHIGNLRPGVYAVRAMARGFRPSAWDTVVVQAGQVTPDVDFALEPESTHTGGISGIVKDSVNQNPIVGAFIFAWGRGGQGRAISDSTGNYLISHLGPGPYLVLAMARGFYPAIYPGIVQVAAGQTTPNINFTLIRVRHGDAGIAGFVYDGIEQTEISGALVVATGPDCEHQAYTDSYGNYLIEGLEPGEYEITVTAEGFEPTSYSEPVLVETEVVTSFTNPVLYPLTGVQESPVPGMVTGNKLAVEPNPFYSGTNIRWQLKGQGHVTLRVFDNTGRVVRTLVDSPLESGAYSIVWDGKDRLGNRLAKGTYFCELWTNAGILTTKTLLLQ</sequence>
<accession>A0A235BVN0</accession>
<dbReference type="SUPFAM" id="SSF49464">
    <property type="entry name" value="Carboxypeptidase regulatory domain-like"/>
    <property type="match status" value="5"/>
</dbReference>
<dbReference type="SUPFAM" id="SSF49452">
    <property type="entry name" value="Starch-binding domain-like"/>
    <property type="match status" value="1"/>
</dbReference>
<dbReference type="GO" id="GO:0016485">
    <property type="term" value="P:protein processing"/>
    <property type="evidence" value="ECO:0007669"/>
    <property type="project" value="TreeGrafter"/>
</dbReference>
<evidence type="ECO:0000313" key="2">
    <source>
        <dbReference type="EMBL" id="OYD15807.1"/>
    </source>
</evidence>
<dbReference type="InterPro" id="IPR050753">
    <property type="entry name" value="Peptidase_M14_domain"/>
</dbReference>
<evidence type="ECO:0000259" key="1">
    <source>
        <dbReference type="Pfam" id="PF13860"/>
    </source>
</evidence>
<dbReference type="InterPro" id="IPR008969">
    <property type="entry name" value="CarboxyPept-like_regulatory"/>
</dbReference>
<dbReference type="PANTHER" id="PTHR11532">
    <property type="entry name" value="PROTEASE M14 CARBOXYPEPTIDASE"/>
    <property type="match status" value="1"/>
</dbReference>
<dbReference type="InterPro" id="IPR013784">
    <property type="entry name" value="Carb-bd-like_fold"/>
</dbReference>
<evidence type="ECO:0000313" key="3">
    <source>
        <dbReference type="Proteomes" id="UP000215559"/>
    </source>
</evidence>
<protein>
    <recommendedName>
        <fullName evidence="1">FlgD/Vpr Ig-like domain-containing protein</fullName>
    </recommendedName>
</protein>
<dbReference type="Pfam" id="PF13620">
    <property type="entry name" value="CarboxypepD_reg"/>
    <property type="match status" value="6"/>
</dbReference>
<dbReference type="Gene3D" id="2.60.40.4070">
    <property type="match status" value="1"/>
</dbReference>
<dbReference type="NCBIfam" id="TIGR04183">
    <property type="entry name" value="Por_Secre_tail"/>
    <property type="match status" value="1"/>
</dbReference>
<organism evidence="2 3">
    <name type="scientific">candidate division WOR-3 bacterium JGI_Cruoil_03_51_56</name>
    <dbReference type="NCBI Taxonomy" id="1973747"/>
    <lineage>
        <taxon>Bacteria</taxon>
        <taxon>Bacteria division WOR-3</taxon>
    </lineage>
</organism>
<dbReference type="Pfam" id="PF13860">
    <property type="entry name" value="FlgD_ig"/>
    <property type="match status" value="1"/>
</dbReference>
<dbReference type="PANTHER" id="PTHR11532:SF57">
    <property type="entry name" value="CARBOXYPEPTIDASE D, B"/>
    <property type="match status" value="1"/>
</dbReference>
<gene>
    <name evidence="2" type="ORF">CH330_04690</name>
</gene>
<dbReference type="GO" id="GO:0004181">
    <property type="term" value="F:metallocarboxypeptidase activity"/>
    <property type="evidence" value="ECO:0007669"/>
    <property type="project" value="TreeGrafter"/>
</dbReference>
<dbReference type="EMBL" id="NOZP01000083">
    <property type="protein sequence ID" value="OYD15807.1"/>
    <property type="molecule type" value="Genomic_DNA"/>
</dbReference>
<dbReference type="InterPro" id="IPR026444">
    <property type="entry name" value="Secre_tail"/>
</dbReference>
<dbReference type="GO" id="GO:0005615">
    <property type="term" value="C:extracellular space"/>
    <property type="evidence" value="ECO:0007669"/>
    <property type="project" value="TreeGrafter"/>
</dbReference>
<dbReference type="Gene3D" id="2.60.40.1120">
    <property type="entry name" value="Carboxypeptidase-like, regulatory domain"/>
    <property type="match status" value="6"/>
</dbReference>
<dbReference type="GO" id="GO:0030246">
    <property type="term" value="F:carbohydrate binding"/>
    <property type="evidence" value="ECO:0007669"/>
    <property type="project" value="InterPro"/>
</dbReference>
<dbReference type="InterPro" id="IPR025965">
    <property type="entry name" value="FlgD/Vpr_Ig-like"/>
</dbReference>